<reference evidence="2 3" key="1">
    <citation type="journal article" date="2015" name="Nature">
        <title>rRNA introns, odd ribosomes, and small enigmatic genomes across a large radiation of phyla.</title>
        <authorList>
            <person name="Brown C.T."/>
            <person name="Hug L.A."/>
            <person name="Thomas B.C."/>
            <person name="Sharon I."/>
            <person name="Castelle C.J."/>
            <person name="Singh A."/>
            <person name="Wilkins M.J."/>
            <person name="Williams K.H."/>
            <person name="Banfield J.F."/>
        </authorList>
    </citation>
    <scope>NUCLEOTIDE SEQUENCE [LARGE SCALE GENOMIC DNA]</scope>
    <source>
        <strain evidence="3">GW2011_GWA1_39_13</strain>
    </source>
</reference>
<dbReference type="AlphaFoldDB" id="A0A0G0MGV0"/>
<accession>A0A0G0MGV0</accession>
<dbReference type="EMBL" id="LBWF01000003">
    <property type="protein sequence ID" value="KKR02408.1"/>
    <property type="molecule type" value="Genomic_DNA"/>
</dbReference>
<organism evidence="2 3">
    <name type="scientific">Yanofskybacteria sp. (strain GW2011_GWA1_39_13)</name>
    <dbReference type="NCBI Taxonomy" id="1619019"/>
    <lineage>
        <taxon>Bacteria</taxon>
        <taxon>Candidatus Yanofskyibacteriota</taxon>
    </lineage>
</organism>
<evidence type="ECO:0000313" key="3">
    <source>
        <dbReference type="Proteomes" id="UP000034845"/>
    </source>
</evidence>
<evidence type="ECO:0000313" key="2">
    <source>
        <dbReference type="EMBL" id="KKR02408.1"/>
    </source>
</evidence>
<evidence type="ECO:0000256" key="1">
    <source>
        <dbReference type="SAM" id="Phobius"/>
    </source>
</evidence>
<gene>
    <name evidence="2" type="ORF">UT29_C0003G0064</name>
</gene>
<comment type="caution">
    <text evidence="2">The sequence shown here is derived from an EMBL/GenBank/DDBJ whole genome shotgun (WGS) entry which is preliminary data.</text>
</comment>
<sequence length="61" mass="6795">MKLEKDNIKTAILLWILGVVFGKTVGQINVLGQMIGDIIVLAGFGVFILWIVKIVRKQKKS</sequence>
<dbReference type="Proteomes" id="UP000034845">
    <property type="component" value="Unassembled WGS sequence"/>
</dbReference>
<feature type="transmembrane region" description="Helical" evidence="1">
    <location>
        <begin position="38"/>
        <end position="55"/>
    </location>
</feature>
<keyword evidence="1" id="KW-0812">Transmembrane</keyword>
<protein>
    <submittedName>
        <fullName evidence="2">Uncharacterized protein</fullName>
    </submittedName>
</protein>
<name>A0A0G0MGV0_YANXG</name>
<keyword evidence="1" id="KW-0472">Membrane</keyword>
<keyword evidence="1" id="KW-1133">Transmembrane helix</keyword>
<proteinExistence type="predicted"/>